<dbReference type="EMBL" id="CADEAL010001936">
    <property type="protein sequence ID" value="CAB1436770.1"/>
    <property type="molecule type" value="Genomic_DNA"/>
</dbReference>
<proteinExistence type="predicted"/>
<evidence type="ECO:0000313" key="1">
    <source>
        <dbReference type="EMBL" id="CAB1436770.1"/>
    </source>
</evidence>
<organism evidence="1 2">
    <name type="scientific">Pleuronectes platessa</name>
    <name type="common">European plaice</name>
    <dbReference type="NCBI Taxonomy" id="8262"/>
    <lineage>
        <taxon>Eukaryota</taxon>
        <taxon>Metazoa</taxon>
        <taxon>Chordata</taxon>
        <taxon>Craniata</taxon>
        <taxon>Vertebrata</taxon>
        <taxon>Euteleostomi</taxon>
        <taxon>Actinopterygii</taxon>
        <taxon>Neopterygii</taxon>
        <taxon>Teleostei</taxon>
        <taxon>Neoteleostei</taxon>
        <taxon>Acanthomorphata</taxon>
        <taxon>Carangaria</taxon>
        <taxon>Pleuronectiformes</taxon>
        <taxon>Pleuronectoidei</taxon>
        <taxon>Pleuronectidae</taxon>
        <taxon>Pleuronectes</taxon>
    </lineage>
</organism>
<keyword evidence="2" id="KW-1185">Reference proteome</keyword>
<evidence type="ECO:0000313" key="2">
    <source>
        <dbReference type="Proteomes" id="UP001153269"/>
    </source>
</evidence>
<comment type="caution">
    <text evidence="1">The sequence shown here is derived from an EMBL/GenBank/DDBJ whole genome shotgun (WGS) entry which is preliminary data.</text>
</comment>
<name>A0A9N7UUQ3_PLEPL</name>
<sequence length="68" mass="7713">MTRLTRHTCTHQLLTISALAGPRVIASSSLSLQCYPVILLTCFSFPLKNSWSHQHPVYLPCPTLNKRY</sequence>
<accession>A0A9N7UUQ3</accession>
<dbReference type="Proteomes" id="UP001153269">
    <property type="component" value="Unassembled WGS sequence"/>
</dbReference>
<reference evidence="1" key="1">
    <citation type="submission" date="2020-03" db="EMBL/GenBank/DDBJ databases">
        <authorList>
            <person name="Weist P."/>
        </authorList>
    </citation>
    <scope>NUCLEOTIDE SEQUENCE</scope>
</reference>
<protein>
    <submittedName>
        <fullName evidence="1">Uncharacterized protein</fullName>
    </submittedName>
</protein>
<gene>
    <name evidence="1" type="ORF">PLEPLA_LOCUS24803</name>
</gene>
<dbReference type="AlphaFoldDB" id="A0A9N7UUQ3"/>